<dbReference type="eggNOG" id="KOG1840">
    <property type="taxonomic scope" value="Eukaryota"/>
</dbReference>
<sequence length="353" mass="40780">MVNNRPFTTGATERTAVKLAHQNIPGRRVYQREWAKTQEKDLITESLLKGGRKVLKKTGDTILLKNLVATTWFISIEQRRHPEALASSPTYRLWQREIDPKEIPESDLPAGRSGKKEDKIAIGTLDAYSFIIKRVADQALDLHRLVHLATRNWLQQNDLITQWTERAIIRLEEVFPNDDHQNRTTWRTYLPHVCYALMSDEAGKDRETRIALSRRFGACLLSDGRYNEAEVPFVEVMERHKSVFGEEHPSTLTSMANLASTYRNQGRWKEAEDLEVQVMETRKRVLGQEHPDTLTSMANLASTFWNQGRWKEAEDLGVQVMETRKRVLGQEHPDTLTSMANLASTFWNQGRWN</sequence>
<accession>A7K6N4</accession>
<gene>
    <name evidence="1" type="ORF">SS1G_14521</name>
</gene>
<dbReference type="InterPro" id="IPR053137">
    <property type="entry name" value="NLR-like"/>
</dbReference>
<dbReference type="PANTHER" id="PTHR46082">
    <property type="entry name" value="ATP/GTP-BINDING PROTEIN-RELATED"/>
    <property type="match status" value="1"/>
</dbReference>
<dbReference type="PANTHER" id="PTHR46082:SF6">
    <property type="entry name" value="AAA+ ATPASE DOMAIN-CONTAINING PROTEIN-RELATED"/>
    <property type="match status" value="1"/>
</dbReference>
<dbReference type="InterPro" id="IPR011990">
    <property type="entry name" value="TPR-like_helical_dom_sf"/>
</dbReference>
<dbReference type="AlphaFoldDB" id="A7K6N4"/>
<reference evidence="2" key="1">
    <citation type="journal article" date="2011" name="PLoS Genet.">
        <title>Genomic analysis of the necrotrophic fungal pathogens Sclerotinia sclerotiorum and Botrytis cinerea.</title>
        <authorList>
            <person name="Amselem J."/>
            <person name="Cuomo C.A."/>
            <person name="van Kan J.A."/>
            <person name="Viaud M."/>
            <person name="Benito E.P."/>
            <person name="Couloux A."/>
            <person name="Coutinho P.M."/>
            <person name="de Vries R.P."/>
            <person name="Dyer P.S."/>
            <person name="Fillinger S."/>
            <person name="Fournier E."/>
            <person name="Gout L."/>
            <person name="Hahn M."/>
            <person name="Kohn L."/>
            <person name="Lapalu N."/>
            <person name="Plummer K.M."/>
            <person name="Pradier J.M."/>
            <person name="Quevillon E."/>
            <person name="Sharon A."/>
            <person name="Simon A."/>
            <person name="ten Have A."/>
            <person name="Tudzynski B."/>
            <person name="Tudzynski P."/>
            <person name="Wincker P."/>
            <person name="Andrew M."/>
            <person name="Anthouard V."/>
            <person name="Beever R.E."/>
            <person name="Beffa R."/>
            <person name="Benoit I."/>
            <person name="Bouzid O."/>
            <person name="Brault B."/>
            <person name="Chen Z."/>
            <person name="Choquer M."/>
            <person name="Collemare J."/>
            <person name="Cotton P."/>
            <person name="Danchin E.G."/>
            <person name="Da Silva C."/>
            <person name="Gautier A."/>
            <person name="Giraud C."/>
            <person name="Giraud T."/>
            <person name="Gonzalez C."/>
            <person name="Grossetete S."/>
            <person name="Guldener U."/>
            <person name="Henrissat B."/>
            <person name="Howlett B.J."/>
            <person name="Kodira C."/>
            <person name="Kretschmer M."/>
            <person name="Lappartient A."/>
            <person name="Leroch M."/>
            <person name="Levis C."/>
            <person name="Mauceli E."/>
            <person name="Neuveglise C."/>
            <person name="Oeser B."/>
            <person name="Pearson M."/>
            <person name="Poulain J."/>
            <person name="Poussereau N."/>
            <person name="Quesneville H."/>
            <person name="Rascle C."/>
            <person name="Schumacher J."/>
            <person name="Segurens B."/>
            <person name="Sexton A."/>
            <person name="Silva E."/>
            <person name="Sirven C."/>
            <person name="Soanes D.M."/>
            <person name="Talbot N.J."/>
            <person name="Templeton M."/>
            <person name="Yandava C."/>
            <person name="Yarden O."/>
            <person name="Zeng Q."/>
            <person name="Rollins J.A."/>
            <person name="Lebrun M.H."/>
            <person name="Dickman M."/>
        </authorList>
    </citation>
    <scope>NUCLEOTIDE SEQUENCE [LARGE SCALE GENOMIC DNA]</scope>
    <source>
        <strain evidence="2">ATCC 18683 / 1980 / Ss-1</strain>
    </source>
</reference>
<evidence type="ECO:0000313" key="1">
    <source>
        <dbReference type="EMBL" id="EDO00634.1"/>
    </source>
</evidence>
<dbReference type="HOGENOM" id="CLU_000288_125_12_1"/>
<dbReference type="Pfam" id="PF13374">
    <property type="entry name" value="TPR_10"/>
    <property type="match status" value="3"/>
</dbReference>
<keyword evidence="2" id="KW-1185">Reference proteome</keyword>
<dbReference type="OMA" id="ESWTECK"/>
<dbReference type="SUPFAM" id="SSF48452">
    <property type="entry name" value="TPR-like"/>
    <property type="match status" value="1"/>
</dbReference>
<dbReference type="Gene3D" id="1.25.40.10">
    <property type="entry name" value="Tetratricopeptide repeat domain"/>
    <property type="match status" value="1"/>
</dbReference>
<name>A7K6N4_SCLS1</name>
<dbReference type="EMBL" id="DS267916">
    <property type="protein sequence ID" value="EDO00634.1"/>
    <property type="molecule type" value="Genomic_DNA"/>
</dbReference>
<protein>
    <recommendedName>
        <fullName evidence="3">Kinesin light chain</fullName>
    </recommendedName>
</protein>
<evidence type="ECO:0008006" key="3">
    <source>
        <dbReference type="Google" id="ProtNLM"/>
    </source>
</evidence>
<dbReference type="GeneID" id="5480609"/>
<dbReference type="InParanoid" id="A7K6N4"/>
<dbReference type="RefSeq" id="XP_001584548.1">
    <property type="nucleotide sequence ID" value="XM_001584498.1"/>
</dbReference>
<evidence type="ECO:0000313" key="2">
    <source>
        <dbReference type="Proteomes" id="UP000001312"/>
    </source>
</evidence>
<dbReference type="KEGG" id="ssl:SS1G_14521"/>
<organism evidence="1 2">
    <name type="scientific">Sclerotinia sclerotiorum (strain ATCC 18683 / 1980 / Ss-1)</name>
    <name type="common">White mold</name>
    <name type="synonym">Whetzelinia sclerotiorum</name>
    <dbReference type="NCBI Taxonomy" id="665079"/>
    <lineage>
        <taxon>Eukaryota</taxon>
        <taxon>Fungi</taxon>
        <taxon>Dikarya</taxon>
        <taxon>Ascomycota</taxon>
        <taxon>Pezizomycotina</taxon>
        <taxon>Leotiomycetes</taxon>
        <taxon>Helotiales</taxon>
        <taxon>Sclerotiniaceae</taxon>
        <taxon>Sclerotinia</taxon>
    </lineage>
</organism>
<dbReference type="Proteomes" id="UP000001312">
    <property type="component" value="Unassembled WGS sequence"/>
</dbReference>
<proteinExistence type="predicted"/>